<gene>
    <name evidence="9" type="ORF">SAMN04488056_11138</name>
</gene>
<dbReference type="InterPro" id="IPR010971">
    <property type="entry name" value="UbiH/COQ6"/>
</dbReference>
<dbReference type="AlphaFoldDB" id="A0A1I5J9S6"/>
<dbReference type="EMBL" id="FOVR01000011">
    <property type="protein sequence ID" value="SFO69568.1"/>
    <property type="molecule type" value="Genomic_DNA"/>
</dbReference>
<dbReference type="NCBIfam" id="NF005599">
    <property type="entry name" value="PRK07333.1"/>
    <property type="match status" value="1"/>
</dbReference>
<keyword evidence="4" id="KW-0285">Flavoprotein</keyword>
<dbReference type="FunFam" id="3.50.50.60:FF:000021">
    <property type="entry name" value="Ubiquinone biosynthesis monooxygenase COQ6"/>
    <property type="match status" value="1"/>
</dbReference>
<evidence type="ECO:0000256" key="2">
    <source>
        <dbReference type="ARBA" id="ARBA00004749"/>
    </source>
</evidence>
<keyword evidence="5" id="KW-0274">FAD</keyword>
<evidence type="ECO:0000313" key="9">
    <source>
        <dbReference type="EMBL" id="SFO69568.1"/>
    </source>
</evidence>
<evidence type="ECO:0000256" key="3">
    <source>
        <dbReference type="ARBA" id="ARBA00005349"/>
    </source>
</evidence>
<feature type="domain" description="FAD-binding" evidence="8">
    <location>
        <begin position="26"/>
        <end position="359"/>
    </location>
</feature>
<evidence type="ECO:0000256" key="4">
    <source>
        <dbReference type="ARBA" id="ARBA00022630"/>
    </source>
</evidence>
<dbReference type="GO" id="GO:0006744">
    <property type="term" value="P:ubiquinone biosynthetic process"/>
    <property type="evidence" value="ECO:0007669"/>
    <property type="project" value="UniProtKB-UniPathway"/>
</dbReference>
<evidence type="ECO:0000256" key="6">
    <source>
        <dbReference type="ARBA" id="ARBA00023002"/>
    </source>
</evidence>
<dbReference type="Pfam" id="PF01494">
    <property type="entry name" value="FAD_binding_3"/>
    <property type="match status" value="1"/>
</dbReference>
<dbReference type="InterPro" id="IPR051205">
    <property type="entry name" value="UbiH/COQ6_monooxygenase"/>
</dbReference>
<dbReference type="STRING" id="655353.SAMN04488056_11138"/>
<organism evidence="9 10">
    <name type="scientific">Cohaesibacter marisflavi</name>
    <dbReference type="NCBI Taxonomy" id="655353"/>
    <lineage>
        <taxon>Bacteria</taxon>
        <taxon>Pseudomonadati</taxon>
        <taxon>Pseudomonadota</taxon>
        <taxon>Alphaproteobacteria</taxon>
        <taxon>Hyphomicrobiales</taxon>
        <taxon>Cohaesibacteraceae</taxon>
    </lineage>
</organism>
<comment type="cofactor">
    <cofactor evidence="1">
        <name>FAD</name>
        <dbReference type="ChEBI" id="CHEBI:57692"/>
    </cofactor>
</comment>
<dbReference type="PANTHER" id="PTHR43876:SF7">
    <property type="entry name" value="UBIQUINONE BIOSYNTHESIS MONOOXYGENASE COQ6, MITOCHONDRIAL"/>
    <property type="match status" value="1"/>
</dbReference>
<dbReference type="GO" id="GO:0004497">
    <property type="term" value="F:monooxygenase activity"/>
    <property type="evidence" value="ECO:0007669"/>
    <property type="project" value="UniProtKB-KW"/>
</dbReference>
<evidence type="ECO:0000259" key="8">
    <source>
        <dbReference type="Pfam" id="PF01494"/>
    </source>
</evidence>
<sequence length="425" mass="45994">MNSPRHAKAEPVGANDNASCLKESYDLVIAGGGYVGLSLALAVRQASGLSVLVVEPQVMERMRKDERASAVASAATRMLQSLGVWDTIAPDAEPIRKMEVTDSKLKDIVRPVLLTFEGGAKDGEPFAYMVPNGAMVGALGDAAKAAGVDVLEGHSVKDFIVDGSAVSLFLQSGETVGAKLLVAADGVRSRLRDLAGIHVNRFDYDQIGIVTTVEHERPHEGCAVEHFLPAGPFAILPLKGNRSSLVWNERTDDAKRLLSMDDFTFGLELERRFGKQLGALEEKGPRKGFPLGMVLARSYVASRFALVGDAAHGIHPIAGQGLNLGFKDVASLAEVIVEAARLGQDIGAFDVLERYERWRRFDVTQMGVTCDLLNRLFSNKSEVLRHVRDFGLGMVDRLPGLKRMFIEEAAGHRGEVPKLLRGEGL</sequence>
<dbReference type="GO" id="GO:0071949">
    <property type="term" value="F:FAD binding"/>
    <property type="evidence" value="ECO:0007669"/>
    <property type="project" value="InterPro"/>
</dbReference>
<dbReference type="GO" id="GO:0110142">
    <property type="term" value="C:ubiquinone biosynthesis complex"/>
    <property type="evidence" value="ECO:0007669"/>
    <property type="project" value="UniProtKB-ARBA"/>
</dbReference>
<evidence type="ECO:0000256" key="7">
    <source>
        <dbReference type="ARBA" id="ARBA00023033"/>
    </source>
</evidence>
<comment type="pathway">
    <text evidence="2">Cofactor biosynthesis; ubiquinone biosynthesis.</text>
</comment>
<reference evidence="9 10" key="1">
    <citation type="submission" date="2016-10" db="EMBL/GenBank/DDBJ databases">
        <authorList>
            <person name="de Groot N.N."/>
        </authorList>
    </citation>
    <scope>NUCLEOTIDE SEQUENCE [LARGE SCALE GENOMIC DNA]</scope>
    <source>
        <strain evidence="9 10">CGMCC 1.9157</strain>
    </source>
</reference>
<dbReference type="PROSITE" id="PS01304">
    <property type="entry name" value="UBIH"/>
    <property type="match status" value="1"/>
</dbReference>
<dbReference type="PRINTS" id="PR00420">
    <property type="entry name" value="RNGMNOXGNASE"/>
</dbReference>
<dbReference type="Gene3D" id="3.50.50.60">
    <property type="entry name" value="FAD/NAD(P)-binding domain"/>
    <property type="match status" value="2"/>
</dbReference>
<evidence type="ECO:0000256" key="1">
    <source>
        <dbReference type="ARBA" id="ARBA00001974"/>
    </source>
</evidence>
<comment type="similarity">
    <text evidence="3">Belongs to the UbiH/COQ6 family.</text>
</comment>
<proteinExistence type="inferred from homology"/>
<keyword evidence="6" id="KW-0560">Oxidoreductase</keyword>
<dbReference type="OrthoDB" id="9796623at2"/>
<dbReference type="RefSeq" id="WP_090074514.1">
    <property type="nucleotide sequence ID" value="NZ_FOVR01000011.1"/>
</dbReference>
<evidence type="ECO:0000256" key="5">
    <source>
        <dbReference type="ARBA" id="ARBA00022827"/>
    </source>
</evidence>
<protein>
    <submittedName>
        <fullName evidence="9">2-octaprenyl-6-methoxyphenol hydroxylase</fullName>
    </submittedName>
</protein>
<dbReference type="InterPro" id="IPR018168">
    <property type="entry name" value="Ubi_Hdrlase_CS"/>
</dbReference>
<dbReference type="InterPro" id="IPR036188">
    <property type="entry name" value="FAD/NAD-bd_sf"/>
</dbReference>
<dbReference type="Proteomes" id="UP000199236">
    <property type="component" value="Unassembled WGS sequence"/>
</dbReference>
<keyword evidence="10" id="KW-1185">Reference proteome</keyword>
<dbReference type="SUPFAM" id="SSF51905">
    <property type="entry name" value="FAD/NAD(P)-binding domain"/>
    <property type="match status" value="1"/>
</dbReference>
<dbReference type="GO" id="GO:0016705">
    <property type="term" value="F:oxidoreductase activity, acting on paired donors, with incorporation or reduction of molecular oxygen"/>
    <property type="evidence" value="ECO:0007669"/>
    <property type="project" value="InterPro"/>
</dbReference>
<name>A0A1I5J9S6_9HYPH</name>
<dbReference type="NCBIfam" id="TIGR01988">
    <property type="entry name" value="Ubi-OHases"/>
    <property type="match status" value="1"/>
</dbReference>
<dbReference type="UniPathway" id="UPA00232"/>
<dbReference type="InterPro" id="IPR002938">
    <property type="entry name" value="FAD-bd"/>
</dbReference>
<evidence type="ECO:0000313" key="10">
    <source>
        <dbReference type="Proteomes" id="UP000199236"/>
    </source>
</evidence>
<keyword evidence="7" id="KW-0503">Monooxygenase</keyword>
<dbReference type="PANTHER" id="PTHR43876">
    <property type="entry name" value="UBIQUINONE BIOSYNTHESIS MONOOXYGENASE COQ6, MITOCHONDRIAL"/>
    <property type="match status" value="1"/>
</dbReference>
<accession>A0A1I5J9S6</accession>